<evidence type="ECO:0000313" key="8">
    <source>
        <dbReference type="EMBL" id="ACU77361.1"/>
    </source>
</evidence>
<protein>
    <recommendedName>
        <fullName evidence="7">Cytosine-specific methyltransferase</fullName>
        <ecNumber evidence="7">2.1.1.37</ecNumber>
    </recommendedName>
</protein>
<dbReference type="InterPro" id="IPR018117">
    <property type="entry name" value="C5_DNA_meth_AS"/>
</dbReference>
<dbReference type="InterPro" id="IPR050390">
    <property type="entry name" value="C5-Methyltransferase"/>
</dbReference>
<gene>
    <name evidence="8" type="ordered locus">Caci_8539</name>
</gene>
<dbReference type="InParanoid" id="C7PYN9"/>
<keyword evidence="4" id="KW-0680">Restriction system</keyword>
<evidence type="ECO:0000256" key="2">
    <source>
        <dbReference type="ARBA" id="ARBA00022679"/>
    </source>
</evidence>
<dbReference type="InterPro" id="IPR029063">
    <property type="entry name" value="SAM-dependent_MTases_sf"/>
</dbReference>
<dbReference type="RefSeq" id="WP_015797086.1">
    <property type="nucleotide sequence ID" value="NC_013131.1"/>
</dbReference>
<keyword evidence="1 5" id="KW-0489">Methyltransferase</keyword>
<dbReference type="PRINTS" id="PR00105">
    <property type="entry name" value="C5METTRFRASE"/>
</dbReference>
<dbReference type="GO" id="GO:0044027">
    <property type="term" value="P:negative regulation of gene expression via chromosomal CpG island methylation"/>
    <property type="evidence" value="ECO:0007669"/>
    <property type="project" value="TreeGrafter"/>
</dbReference>
<dbReference type="Proteomes" id="UP000000851">
    <property type="component" value="Chromosome"/>
</dbReference>
<dbReference type="PROSITE" id="PS00095">
    <property type="entry name" value="C5_MTASE_2"/>
    <property type="match status" value="1"/>
</dbReference>
<keyword evidence="2 5" id="KW-0808">Transferase</keyword>
<dbReference type="AlphaFoldDB" id="C7PYN9"/>
<dbReference type="InterPro" id="IPR031303">
    <property type="entry name" value="C5_meth_CS"/>
</dbReference>
<dbReference type="PANTHER" id="PTHR10629:SF52">
    <property type="entry name" value="DNA (CYTOSINE-5)-METHYLTRANSFERASE 1"/>
    <property type="match status" value="1"/>
</dbReference>
<dbReference type="PROSITE" id="PS00094">
    <property type="entry name" value="C5_MTASE_1"/>
    <property type="match status" value="1"/>
</dbReference>
<keyword evidence="9" id="KW-1185">Reference proteome</keyword>
<dbReference type="NCBIfam" id="TIGR00675">
    <property type="entry name" value="dcm"/>
    <property type="match status" value="1"/>
</dbReference>
<sequence length="389" mass="43080">MTSLKVMDLFCGTGGFSKGFEKTGSFEVVYGIDILPLSVATFQLNHEAALALSGDIRKVRRSEIAEKLNLARDEVDVIIGGPPCQGFSSIRPNRSTNYDDPRNTLFEEFAAYVGYWRPRVFVFENVVGLATHQRGVDLDAIQESFSQLGYTTDWRILNAAHFGVPQKRERLILLGAQQGVKLRWPRPTHHGNFRTIGHQDPARLLRPSQPDLFSDSSSELPAALTVRDAIDDLPPIGSGEAAERYDRPARTDYQRERRGDVAELTWHCATRHSDKMMEIIKHSGPNISYIPKHLITSGFSSCYSRLEADEAAPTITVNFVHPASNKCIHPNLDRALTPREGARIQSFDDNFRFAGTNRNAVAKQIGNAVPPLLGKVIGDAVAEMLGAGL</sequence>
<evidence type="ECO:0000256" key="5">
    <source>
        <dbReference type="PROSITE-ProRule" id="PRU01016"/>
    </source>
</evidence>
<dbReference type="EC" id="2.1.1.37" evidence="7"/>
<dbReference type="EMBL" id="CP001700">
    <property type="protein sequence ID" value="ACU77361.1"/>
    <property type="molecule type" value="Genomic_DNA"/>
</dbReference>
<dbReference type="SUPFAM" id="SSF53335">
    <property type="entry name" value="S-adenosyl-L-methionine-dependent methyltransferases"/>
    <property type="match status" value="1"/>
</dbReference>
<dbReference type="Pfam" id="PF00145">
    <property type="entry name" value="DNA_methylase"/>
    <property type="match status" value="1"/>
</dbReference>
<evidence type="ECO:0000256" key="3">
    <source>
        <dbReference type="ARBA" id="ARBA00022691"/>
    </source>
</evidence>
<dbReference type="Gene3D" id="3.40.50.150">
    <property type="entry name" value="Vaccinia Virus protein VP39"/>
    <property type="match status" value="1"/>
</dbReference>
<organism evidence="8 9">
    <name type="scientific">Catenulispora acidiphila (strain DSM 44928 / JCM 14897 / NBRC 102108 / NRRL B-24433 / ID139908)</name>
    <dbReference type="NCBI Taxonomy" id="479433"/>
    <lineage>
        <taxon>Bacteria</taxon>
        <taxon>Bacillati</taxon>
        <taxon>Actinomycetota</taxon>
        <taxon>Actinomycetes</taxon>
        <taxon>Catenulisporales</taxon>
        <taxon>Catenulisporaceae</taxon>
        <taxon>Catenulispora</taxon>
    </lineage>
</organism>
<evidence type="ECO:0000256" key="1">
    <source>
        <dbReference type="ARBA" id="ARBA00022603"/>
    </source>
</evidence>
<dbReference type="GO" id="GO:0009307">
    <property type="term" value="P:DNA restriction-modification system"/>
    <property type="evidence" value="ECO:0007669"/>
    <property type="project" value="UniProtKB-KW"/>
</dbReference>
<accession>C7PYN9</accession>
<dbReference type="GO" id="GO:0003677">
    <property type="term" value="F:DNA binding"/>
    <property type="evidence" value="ECO:0007669"/>
    <property type="project" value="TreeGrafter"/>
</dbReference>
<dbReference type="GO" id="GO:0032259">
    <property type="term" value="P:methylation"/>
    <property type="evidence" value="ECO:0007669"/>
    <property type="project" value="UniProtKB-KW"/>
</dbReference>
<dbReference type="PANTHER" id="PTHR10629">
    <property type="entry name" value="CYTOSINE-SPECIFIC METHYLTRANSFERASE"/>
    <property type="match status" value="1"/>
</dbReference>
<dbReference type="KEGG" id="cai:Caci_8539"/>
<evidence type="ECO:0000256" key="7">
    <source>
        <dbReference type="RuleBase" id="RU000417"/>
    </source>
</evidence>
<evidence type="ECO:0000256" key="4">
    <source>
        <dbReference type="ARBA" id="ARBA00022747"/>
    </source>
</evidence>
<dbReference type="STRING" id="479433.Caci_8539"/>
<proteinExistence type="inferred from homology"/>
<dbReference type="HOGENOM" id="CLU_006958_0_3_11"/>
<dbReference type="PROSITE" id="PS51679">
    <property type="entry name" value="SAM_MT_C5"/>
    <property type="match status" value="1"/>
</dbReference>
<dbReference type="InterPro" id="IPR001525">
    <property type="entry name" value="C5_MeTfrase"/>
</dbReference>
<name>C7PYN9_CATAD</name>
<keyword evidence="3 5" id="KW-0949">S-adenosyl-L-methionine</keyword>
<evidence type="ECO:0000313" key="9">
    <source>
        <dbReference type="Proteomes" id="UP000000851"/>
    </source>
</evidence>
<dbReference type="Gene3D" id="3.90.120.10">
    <property type="entry name" value="DNA Methylase, subunit A, domain 2"/>
    <property type="match status" value="1"/>
</dbReference>
<dbReference type="eggNOG" id="COG0270">
    <property type="taxonomic scope" value="Bacteria"/>
</dbReference>
<reference evidence="8 9" key="1">
    <citation type="journal article" date="2009" name="Stand. Genomic Sci.">
        <title>Complete genome sequence of Catenulispora acidiphila type strain (ID 139908).</title>
        <authorList>
            <person name="Copeland A."/>
            <person name="Lapidus A."/>
            <person name="Glavina Del Rio T."/>
            <person name="Nolan M."/>
            <person name="Lucas S."/>
            <person name="Chen F."/>
            <person name="Tice H."/>
            <person name="Cheng J.F."/>
            <person name="Bruce D."/>
            <person name="Goodwin L."/>
            <person name="Pitluck S."/>
            <person name="Mikhailova N."/>
            <person name="Pati A."/>
            <person name="Ivanova N."/>
            <person name="Mavromatis K."/>
            <person name="Chen A."/>
            <person name="Palaniappan K."/>
            <person name="Chain P."/>
            <person name="Land M."/>
            <person name="Hauser L."/>
            <person name="Chang Y.J."/>
            <person name="Jeffries C.D."/>
            <person name="Chertkov O."/>
            <person name="Brettin T."/>
            <person name="Detter J.C."/>
            <person name="Han C."/>
            <person name="Ali Z."/>
            <person name="Tindall B.J."/>
            <person name="Goker M."/>
            <person name="Bristow J."/>
            <person name="Eisen J.A."/>
            <person name="Markowitz V."/>
            <person name="Hugenholtz P."/>
            <person name="Kyrpides N.C."/>
            <person name="Klenk H.P."/>
        </authorList>
    </citation>
    <scope>NUCLEOTIDE SEQUENCE [LARGE SCALE GENOMIC DNA]</scope>
    <source>
        <strain evidence="9">DSM 44928 / JCM 14897 / NBRC 102108 / NRRL B-24433 / ID139908</strain>
    </source>
</reference>
<evidence type="ECO:0000256" key="6">
    <source>
        <dbReference type="RuleBase" id="RU000416"/>
    </source>
</evidence>
<dbReference type="REBASE" id="21645">
    <property type="entry name" value="M.CacDORF8539P"/>
</dbReference>
<comment type="similarity">
    <text evidence="5 6">Belongs to the class I-like SAM-binding methyltransferase superfamily. C5-methyltransferase family.</text>
</comment>
<dbReference type="GO" id="GO:0003886">
    <property type="term" value="F:DNA (cytosine-5-)-methyltransferase activity"/>
    <property type="evidence" value="ECO:0007669"/>
    <property type="project" value="UniProtKB-EC"/>
</dbReference>
<comment type="catalytic activity">
    <reaction evidence="7">
        <text>a 2'-deoxycytidine in DNA + S-adenosyl-L-methionine = a 5-methyl-2'-deoxycytidine in DNA + S-adenosyl-L-homocysteine + H(+)</text>
        <dbReference type="Rhea" id="RHEA:13681"/>
        <dbReference type="Rhea" id="RHEA-COMP:11369"/>
        <dbReference type="Rhea" id="RHEA-COMP:11370"/>
        <dbReference type="ChEBI" id="CHEBI:15378"/>
        <dbReference type="ChEBI" id="CHEBI:57856"/>
        <dbReference type="ChEBI" id="CHEBI:59789"/>
        <dbReference type="ChEBI" id="CHEBI:85452"/>
        <dbReference type="ChEBI" id="CHEBI:85454"/>
        <dbReference type="EC" id="2.1.1.37"/>
    </reaction>
</comment>
<feature type="active site" evidence="5">
    <location>
        <position position="84"/>
    </location>
</feature>